<gene>
    <name evidence="5" type="ORF">P4T90_15385</name>
</gene>
<keyword evidence="6" id="KW-1185">Reference proteome</keyword>
<dbReference type="Pfam" id="PF13412">
    <property type="entry name" value="HTH_24"/>
    <property type="match status" value="1"/>
</dbReference>
<dbReference type="Gene3D" id="1.10.10.10">
    <property type="entry name" value="Winged helix-like DNA-binding domain superfamily/Winged helix DNA-binding domain"/>
    <property type="match status" value="1"/>
</dbReference>
<dbReference type="InterPro" id="IPR019887">
    <property type="entry name" value="Tscrpt_reg_AsnC/Lrp_C"/>
</dbReference>
<dbReference type="EMBL" id="JARMAB010000022">
    <property type="protein sequence ID" value="MED1204431.1"/>
    <property type="molecule type" value="Genomic_DNA"/>
</dbReference>
<comment type="caution">
    <text evidence="5">The sequence shown here is derived from an EMBL/GenBank/DDBJ whole genome shotgun (WGS) entry which is preliminary data.</text>
</comment>
<dbReference type="Proteomes" id="UP001341444">
    <property type="component" value="Unassembled WGS sequence"/>
</dbReference>
<dbReference type="SUPFAM" id="SSF46785">
    <property type="entry name" value="Winged helix' DNA-binding domain"/>
    <property type="match status" value="1"/>
</dbReference>
<dbReference type="Gene3D" id="3.30.70.920">
    <property type="match status" value="1"/>
</dbReference>
<name>A0ABU6MIC2_9BACI</name>
<dbReference type="PROSITE" id="PS50956">
    <property type="entry name" value="HTH_ASNC_2"/>
    <property type="match status" value="1"/>
</dbReference>
<dbReference type="InterPro" id="IPR011008">
    <property type="entry name" value="Dimeric_a/b-barrel"/>
</dbReference>
<sequence>MDSTDRRIVEELSACGRITMKELGKKVHLTGQAAAARVLKLEAEGFIEGYTVRINELKMGYNVHCFINIYTKGMEHTDYLSFLKEHPSNVIHNFKISGEGCYLLECRFHSPADLNSFLNELNQLANYKLSIVIDR</sequence>
<dbReference type="InterPro" id="IPR000485">
    <property type="entry name" value="AsnC-type_HTH_dom"/>
</dbReference>
<accession>A0ABU6MIC2</accession>
<evidence type="ECO:0000256" key="2">
    <source>
        <dbReference type="ARBA" id="ARBA00023125"/>
    </source>
</evidence>
<dbReference type="InterPro" id="IPR019888">
    <property type="entry name" value="Tscrpt_reg_AsnC-like"/>
</dbReference>
<dbReference type="PANTHER" id="PTHR30154">
    <property type="entry name" value="LEUCINE-RESPONSIVE REGULATORY PROTEIN"/>
    <property type="match status" value="1"/>
</dbReference>
<evidence type="ECO:0000256" key="3">
    <source>
        <dbReference type="ARBA" id="ARBA00023163"/>
    </source>
</evidence>
<dbReference type="InterPro" id="IPR036390">
    <property type="entry name" value="WH_DNA-bd_sf"/>
</dbReference>
<dbReference type="Pfam" id="PF01037">
    <property type="entry name" value="AsnC_trans_reg"/>
    <property type="match status" value="1"/>
</dbReference>
<reference evidence="5 6" key="1">
    <citation type="submission" date="2023-03" db="EMBL/GenBank/DDBJ databases">
        <title>Bacillus Genome Sequencing.</title>
        <authorList>
            <person name="Dunlap C."/>
        </authorList>
    </citation>
    <scope>NUCLEOTIDE SEQUENCE [LARGE SCALE GENOMIC DNA]</scope>
    <source>
        <strain evidence="5 6">B-23453</strain>
    </source>
</reference>
<protein>
    <submittedName>
        <fullName evidence="5">Lrp/AsnC family transcriptional regulator</fullName>
    </submittedName>
</protein>
<evidence type="ECO:0000259" key="4">
    <source>
        <dbReference type="PROSITE" id="PS50956"/>
    </source>
</evidence>
<dbReference type="SMART" id="SM00344">
    <property type="entry name" value="HTH_ASNC"/>
    <property type="match status" value="1"/>
</dbReference>
<dbReference type="SUPFAM" id="SSF54909">
    <property type="entry name" value="Dimeric alpha+beta barrel"/>
    <property type="match status" value="1"/>
</dbReference>
<dbReference type="RefSeq" id="WP_066269557.1">
    <property type="nucleotide sequence ID" value="NZ_JARMAB010000022.1"/>
</dbReference>
<evidence type="ECO:0000313" key="6">
    <source>
        <dbReference type="Proteomes" id="UP001341444"/>
    </source>
</evidence>
<feature type="domain" description="HTH asnC-type" evidence="4">
    <location>
        <begin position="1"/>
        <end position="62"/>
    </location>
</feature>
<evidence type="ECO:0000313" key="5">
    <source>
        <dbReference type="EMBL" id="MED1204431.1"/>
    </source>
</evidence>
<dbReference type="InterPro" id="IPR036388">
    <property type="entry name" value="WH-like_DNA-bd_sf"/>
</dbReference>
<keyword evidence="1" id="KW-0805">Transcription regulation</keyword>
<organism evidence="5 6">
    <name type="scientific">Heyndrickxia acidicola</name>
    <dbReference type="NCBI Taxonomy" id="209389"/>
    <lineage>
        <taxon>Bacteria</taxon>
        <taxon>Bacillati</taxon>
        <taxon>Bacillota</taxon>
        <taxon>Bacilli</taxon>
        <taxon>Bacillales</taxon>
        <taxon>Bacillaceae</taxon>
        <taxon>Heyndrickxia</taxon>
    </lineage>
</organism>
<keyword evidence="3" id="KW-0804">Transcription</keyword>
<dbReference type="PRINTS" id="PR00033">
    <property type="entry name" value="HTHASNC"/>
</dbReference>
<evidence type="ECO:0000256" key="1">
    <source>
        <dbReference type="ARBA" id="ARBA00023015"/>
    </source>
</evidence>
<dbReference type="PANTHER" id="PTHR30154:SF55">
    <property type="entry name" value="HTH-TYPE TRANSCRIPTIONAL REGULATOR LRPB"/>
    <property type="match status" value="1"/>
</dbReference>
<proteinExistence type="predicted"/>
<keyword evidence="2" id="KW-0238">DNA-binding</keyword>